<gene>
    <name evidence="1" type="ORF">AR1Y2_3471</name>
</gene>
<dbReference type="EMBL" id="CP040058">
    <property type="protein sequence ID" value="QCP36925.1"/>
    <property type="molecule type" value="Genomic_DNA"/>
</dbReference>
<name>A0A4P8IJ52_9FIRM</name>
<proteinExistence type="predicted"/>
<dbReference type="Proteomes" id="UP000298653">
    <property type="component" value="Chromosome"/>
</dbReference>
<evidence type="ECO:0000313" key="1">
    <source>
        <dbReference type="EMBL" id="QCP36925.1"/>
    </source>
</evidence>
<dbReference type="OrthoDB" id="2059760at2"/>
<sequence length="432" mass="49667">MDGNFTFENVGDKKLTVSDSQASAVKNQLEMKVTYDMDEKPDIEEIELIFPAGSEETDFAERQNLDEIEFKVDDWSVVKLSKEKYLDLKKRRKEKSADIEPHRWYMYIDETDSESFYHCRLLPSMVWEMKDHIIVDLDMENVVTTAKEGACTVQFLVTDYDGDARKGALEIVKEQNHSVRILDFYPESGSAWEGEQVRLNWFAENAEKLVLYSDGKEKELNKSQTSEMVMVTKSAKYVLKAFNGDQQDSRETTIQVTPLFLGKFAVNYKDEKLIWDVHCGKNIKINNVPTQFASGSAELKNYTEGKAIVLTAEGKNTSVESALYYGTKEQSTDVVHFQKTITFYKNFQILDVSWELYELQTENVAKSVRIVYQDRERNELYDIKGGENLGTTGSWQQILTGTEPSRAGENILVTMYVEPFRDETAKDYTITI</sequence>
<dbReference type="RefSeq" id="WP_137330079.1">
    <property type="nucleotide sequence ID" value="NZ_CP040058.1"/>
</dbReference>
<evidence type="ECO:0000313" key="2">
    <source>
        <dbReference type="Proteomes" id="UP000298653"/>
    </source>
</evidence>
<reference evidence="1 2" key="1">
    <citation type="submission" date="2019-05" db="EMBL/GenBank/DDBJ databases">
        <title>Complete genome sequencing of Anaerostipes rhamnosivorans.</title>
        <authorList>
            <person name="Bui T.P.N."/>
            <person name="de Vos W.M."/>
        </authorList>
    </citation>
    <scope>NUCLEOTIDE SEQUENCE [LARGE SCALE GENOMIC DNA]</scope>
    <source>
        <strain evidence="1 2">1y2</strain>
    </source>
</reference>
<protein>
    <submittedName>
        <fullName evidence="1">Uncharacterized protein</fullName>
    </submittedName>
</protein>
<organism evidence="1 2">
    <name type="scientific">Anaerostipes rhamnosivorans</name>
    <dbReference type="NCBI Taxonomy" id="1229621"/>
    <lineage>
        <taxon>Bacteria</taxon>
        <taxon>Bacillati</taxon>
        <taxon>Bacillota</taxon>
        <taxon>Clostridia</taxon>
        <taxon>Lachnospirales</taxon>
        <taxon>Lachnospiraceae</taxon>
        <taxon>Anaerostipes</taxon>
    </lineage>
</organism>
<dbReference type="AlphaFoldDB" id="A0A4P8IJ52"/>
<accession>A0A4P8IJ52</accession>
<dbReference type="KEGG" id="arf:AR1Y2_3471"/>
<keyword evidence="2" id="KW-1185">Reference proteome</keyword>